<feature type="compositionally biased region" description="Polar residues" evidence="1">
    <location>
        <begin position="1"/>
        <end position="29"/>
    </location>
</feature>
<feature type="region of interest" description="Disordered" evidence="1">
    <location>
        <begin position="1"/>
        <end position="30"/>
    </location>
</feature>
<reference evidence="2" key="1">
    <citation type="submission" date="2021-05" db="EMBL/GenBank/DDBJ databases">
        <authorList>
            <person name="Alioto T."/>
            <person name="Alioto T."/>
            <person name="Gomez Garrido J."/>
        </authorList>
    </citation>
    <scope>NUCLEOTIDE SEQUENCE</scope>
</reference>
<sequence length="111" mass="11905">MSFTTGGSSPAIRSTKASSSGRWQVSLASSRPPVVAGTVAPSARKTISFYLSFRTDIRPPEPFFCFPGGFFRYPAHVKFDIGSTMLKLSSGTRCQICMTTVCAVLIGSTQI</sequence>
<proteinExistence type="predicted"/>
<dbReference type="AlphaFoldDB" id="A0A8D8C8C8"/>
<dbReference type="EMBL" id="HBUE01110649">
    <property type="protein sequence ID" value="CAG6488747.1"/>
    <property type="molecule type" value="Transcribed_RNA"/>
</dbReference>
<evidence type="ECO:0000256" key="1">
    <source>
        <dbReference type="SAM" id="MobiDB-lite"/>
    </source>
</evidence>
<name>A0A8D8C8C8_CULPI</name>
<organism evidence="2">
    <name type="scientific">Culex pipiens</name>
    <name type="common">House mosquito</name>
    <dbReference type="NCBI Taxonomy" id="7175"/>
    <lineage>
        <taxon>Eukaryota</taxon>
        <taxon>Metazoa</taxon>
        <taxon>Ecdysozoa</taxon>
        <taxon>Arthropoda</taxon>
        <taxon>Hexapoda</taxon>
        <taxon>Insecta</taxon>
        <taxon>Pterygota</taxon>
        <taxon>Neoptera</taxon>
        <taxon>Endopterygota</taxon>
        <taxon>Diptera</taxon>
        <taxon>Nematocera</taxon>
        <taxon>Culicoidea</taxon>
        <taxon>Culicidae</taxon>
        <taxon>Culicinae</taxon>
        <taxon>Culicini</taxon>
        <taxon>Culex</taxon>
        <taxon>Culex</taxon>
    </lineage>
</organism>
<protein>
    <submittedName>
        <fullName evidence="2">(northern house mosquito) hypothetical protein</fullName>
    </submittedName>
</protein>
<evidence type="ECO:0000313" key="2">
    <source>
        <dbReference type="EMBL" id="CAG6488747.1"/>
    </source>
</evidence>
<accession>A0A8D8C8C8</accession>
<dbReference type="EMBL" id="HBUE01110653">
    <property type="protein sequence ID" value="CAG6488749.1"/>
    <property type="molecule type" value="Transcribed_RNA"/>
</dbReference>